<organism evidence="1 2">
    <name type="scientific">Tuber borchii</name>
    <name type="common">White truffle</name>
    <dbReference type="NCBI Taxonomy" id="42251"/>
    <lineage>
        <taxon>Eukaryota</taxon>
        <taxon>Fungi</taxon>
        <taxon>Dikarya</taxon>
        <taxon>Ascomycota</taxon>
        <taxon>Pezizomycotina</taxon>
        <taxon>Pezizomycetes</taxon>
        <taxon>Pezizales</taxon>
        <taxon>Tuberaceae</taxon>
        <taxon>Tuber</taxon>
    </lineage>
</organism>
<accession>A0A2T6ZMU5</accession>
<protein>
    <submittedName>
        <fullName evidence="1">Uncharacterized protein</fullName>
    </submittedName>
</protein>
<evidence type="ECO:0000313" key="2">
    <source>
        <dbReference type="Proteomes" id="UP000244722"/>
    </source>
</evidence>
<proteinExistence type="predicted"/>
<dbReference type="EMBL" id="NESQ01000174">
    <property type="protein sequence ID" value="PUU76807.1"/>
    <property type="molecule type" value="Genomic_DNA"/>
</dbReference>
<sequence>MASINHESVGGWLNAILTRSSRRNIIPDAWDDTMQVMNAPKYSNFLGDEFKDTRKAADVTFVPRVGPNFSQVTDFPTVVLETGCAESSTQLREDARLWQLGSMKAVRVALLAKFYPADRYNQVRFVFSISRVKPGSPFLHDHYQIFPRPATPHLNPSISFDEFYGGNCPQGITAVNKVVLDLGRLAEIVEIMIRRSGHVPA</sequence>
<dbReference type="AlphaFoldDB" id="A0A2T6ZMU5"/>
<reference evidence="1 2" key="1">
    <citation type="submission" date="2017-04" db="EMBL/GenBank/DDBJ databases">
        <title>Draft genome sequence of Tuber borchii Vittad., a whitish edible truffle.</title>
        <authorList>
            <consortium name="DOE Joint Genome Institute"/>
            <person name="Murat C."/>
            <person name="Kuo A."/>
            <person name="Barry K.W."/>
            <person name="Clum A."/>
            <person name="Dockter R.B."/>
            <person name="Fauchery L."/>
            <person name="Iotti M."/>
            <person name="Kohler A."/>
            <person name="Labutti K."/>
            <person name="Lindquist E.A."/>
            <person name="Lipzen A."/>
            <person name="Ohm R.A."/>
            <person name="Wang M."/>
            <person name="Grigoriev I.V."/>
            <person name="Zambonelli A."/>
            <person name="Martin F.M."/>
        </authorList>
    </citation>
    <scope>NUCLEOTIDE SEQUENCE [LARGE SCALE GENOMIC DNA]</scope>
    <source>
        <strain evidence="1 2">Tbo3840</strain>
    </source>
</reference>
<comment type="caution">
    <text evidence="1">The sequence shown here is derived from an EMBL/GenBank/DDBJ whole genome shotgun (WGS) entry which is preliminary data.</text>
</comment>
<gene>
    <name evidence="1" type="ORF">B9Z19DRAFT_1066343</name>
</gene>
<name>A0A2T6ZMU5_TUBBO</name>
<dbReference type="OrthoDB" id="76567at2759"/>
<evidence type="ECO:0000313" key="1">
    <source>
        <dbReference type="EMBL" id="PUU76807.1"/>
    </source>
</evidence>
<dbReference type="Proteomes" id="UP000244722">
    <property type="component" value="Unassembled WGS sequence"/>
</dbReference>
<keyword evidence="2" id="KW-1185">Reference proteome</keyword>
<dbReference type="STRING" id="42251.A0A2T6ZMU5"/>